<comment type="caution">
    <text evidence="13">The sequence shown here is derived from an EMBL/GenBank/DDBJ whole genome shotgun (WGS) entry which is preliminary data.</text>
</comment>
<dbReference type="InterPro" id="IPR005543">
    <property type="entry name" value="PASTA_dom"/>
</dbReference>
<feature type="domain" description="PASTA" evidence="12">
    <location>
        <begin position="512"/>
        <end position="578"/>
    </location>
</feature>
<keyword evidence="4 9" id="KW-0547">Nucleotide-binding</keyword>
<evidence type="ECO:0000313" key="13">
    <source>
        <dbReference type="EMBL" id="EFR30928.1"/>
    </source>
</evidence>
<evidence type="ECO:0000256" key="1">
    <source>
        <dbReference type="ARBA" id="ARBA00012513"/>
    </source>
</evidence>
<keyword evidence="10" id="KW-0472">Membrane</keyword>
<name>E4KNX8_9LACT</name>
<evidence type="ECO:0000256" key="9">
    <source>
        <dbReference type="PROSITE-ProRule" id="PRU10141"/>
    </source>
</evidence>
<dbReference type="EC" id="2.7.11.1" evidence="1"/>
<feature type="domain" description="PASTA" evidence="12">
    <location>
        <begin position="432"/>
        <end position="511"/>
    </location>
</feature>
<dbReference type="Pfam" id="PF03793">
    <property type="entry name" value="PASTA"/>
    <property type="match status" value="2"/>
</dbReference>
<evidence type="ECO:0000256" key="7">
    <source>
        <dbReference type="ARBA" id="ARBA00047899"/>
    </source>
</evidence>
<dbReference type="OrthoDB" id="9788659at2"/>
<dbReference type="GO" id="GO:0005524">
    <property type="term" value="F:ATP binding"/>
    <property type="evidence" value="ECO:0007669"/>
    <property type="project" value="UniProtKB-UniRule"/>
</dbReference>
<keyword evidence="3" id="KW-0808">Transferase</keyword>
<dbReference type="SUPFAM" id="SSF56112">
    <property type="entry name" value="Protein kinase-like (PK-like)"/>
    <property type="match status" value="1"/>
</dbReference>
<evidence type="ECO:0000256" key="2">
    <source>
        <dbReference type="ARBA" id="ARBA00022527"/>
    </source>
</evidence>
<organism evidence="13 14">
    <name type="scientific">Eremococcus coleocola ACS-139-V-Col8</name>
    <dbReference type="NCBI Taxonomy" id="908337"/>
    <lineage>
        <taxon>Bacteria</taxon>
        <taxon>Bacillati</taxon>
        <taxon>Bacillota</taxon>
        <taxon>Bacilli</taxon>
        <taxon>Lactobacillales</taxon>
        <taxon>Aerococcaceae</taxon>
        <taxon>Eremococcus</taxon>
    </lineage>
</organism>
<dbReference type="Gene3D" id="3.30.10.20">
    <property type="match status" value="3"/>
</dbReference>
<dbReference type="CDD" id="cd14014">
    <property type="entry name" value="STKc_PknB_like"/>
    <property type="match status" value="1"/>
</dbReference>
<dbReference type="Gene3D" id="1.10.510.10">
    <property type="entry name" value="Transferase(Phosphotransferase) domain 1"/>
    <property type="match status" value="1"/>
</dbReference>
<dbReference type="CDD" id="cd06577">
    <property type="entry name" value="PASTA_pknB"/>
    <property type="match status" value="2"/>
</dbReference>
<dbReference type="SMART" id="SM00220">
    <property type="entry name" value="S_TKc"/>
    <property type="match status" value="1"/>
</dbReference>
<reference evidence="13 14" key="1">
    <citation type="submission" date="2010-10" db="EMBL/GenBank/DDBJ databases">
        <authorList>
            <person name="Durkin A.S."/>
            <person name="Madupu R."/>
            <person name="Torralba M."/>
            <person name="Gillis M."/>
            <person name="Methe B."/>
            <person name="Sutton G."/>
            <person name="Nelson K.E."/>
        </authorList>
    </citation>
    <scope>NUCLEOTIDE SEQUENCE [LARGE SCALE GENOMIC DNA]</scope>
    <source>
        <strain evidence="13 14">ACS-139-V-Col8</strain>
    </source>
</reference>
<feature type="transmembrane region" description="Helical" evidence="10">
    <location>
        <begin position="343"/>
        <end position="361"/>
    </location>
</feature>
<dbReference type="AlphaFoldDB" id="E4KNX8"/>
<evidence type="ECO:0000256" key="3">
    <source>
        <dbReference type="ARBA" id="ARBA00022679"/>
    </source>
</evidence>
<dbReference type="PROSITE" id="PS51178">
    <property type="entry name" value="PASTA"/>
    <property type="match status" value="3"/>
</dbReference>
<dbReference type="NCBIfam" id="NF033483">
    <property type="entry name" value="PknB_PASTA_kin"/>
    <property type="match status" value="1"/>
</dbReference>
<dbReference type="RefSeq" id="WP_006418131.1">
    <property type="nucleotide sequence ID" value="NZ_AENN01000015.1"/>
</dbReference>
<evidence type="ECO:0000259" key="11">
    <source>
        <dbReference type="PROSITE" id="PS50011"/>
    </source>
</evidence>
<feature type="domain" description="PASTA" evidence="12">
    <location>
        <begin position="367"/>
        <end position="431"/>
    </location>
</feature>
<evidence type="ECO:0000256" key="5">
    <source>
        <dbReference type="ARBA" id="ARBA00022777"/>
    </source>
</evidence>
<dbReference type="InterPro" id="IPR000719">
    <property type="entry name" value="Prot_kinase_dom"/>
</dbReference>
<feature type="domain" description="Protein kinase" evidence="11">
    <location>
        <begin position="12"/>
        <end position="272"/>
    </location>
</feature>
<accession>E4KNX8</accession>
<dbReference type="EMBL" id="AENN01000015">
    <property type="protein sequence ID" value="EFR30928.1"/>
    <property type="molecule type" value="Genomic_DNA"/>
</dbReference>
<dbReference type="PANTHER" id="PTHR43289">
    <property type="entry name" value="MITOGEN-ACTIVATED PROTEIN KINASE KINASE KINASE 20-RELATED"/>
    <property type="match status" value="1"/>
</dbReference>
<evidence type="ECO:0000256" key="6">
    <source>
        <dbReference type="ARBA" id="ARBA00022840"/>
    </source>
</evidence>
<dbReference type="Gene3D" id="3.30.200.20">
    <property type="entry name" value="Phosphorylase Kinase, domain 1"/>
    <property type="match status" value="1"/>
</dbReference>
<evidence type="ECO:0000313" key="14">
    <source>
        <dbReference type="Proteomes" id="UP000005990"/>
    </source>
</evidence>
<dbReference type="PROSITE" id="PS00108">
    <property type="entry name" value="PROTEIN_KINASE_ST"/>
    <property type="match status" value="1"/>
</dbReference>
<sequence>MVEINEKLSGRYKILRPIGQGGMANVFLAQDLILDRKVAVKVLRFDFQDNQNAIRRFQREAMSASQLLHHNIVEVYDVSQENDQQYIVMEYVEGTDLKTYIKEKSPISLELVVNIMSQILSAIRIAHQQNIIHRDIKPQNILITKDNEVKITDFGIAVALTDTSITQTNTLLGSVHYLSPEQARGNAATIKSDIYALGVVLYELITGTVPFDGESAVSIALKHFQESFPRIKDSLDYVPQSLENVVLKATTKLQADRYESVDEMLQDLRTSLSASRMKEVLFVPASQNEKTLVLKPIKPLINKNKSHPHQEKKKQKKVDEEIVVYDELPPLVKPRRSNRILKLLFLILSLLTLALAGYWAFNQVILQATVPDMENMTQAEAEQALKDAKLTLGEVKHVWDESIEKDKVVKSEPKVGNKIDKGKKVDLYISDGKQLVKLENYVGEDYEKIRRSLMSYGKTDANGKNIDTFIVERRDFWTNDPDQVGKILDQSIEPGTQVIPSETQITFTVGVASDNVQMQDFSNLPLKMVYTFAEAYGLSISESYTNDDYIPEGQVISQSPASGVELSPGDTIEVVVSSGPSEESITTTKIPTYIEYVPRYAENDPNQNKPLSNVIQIFIGDANNNINEVAEEFEITQSQNLEITLYIKTNSVGQYRIVRDGQVIEERNDVQPGE</sequence>
<dbReference type="Proteomes" id="UP000005990">
    <property type="component" value="Unassembled WGS sequence"/>
</dbReference>
<comment type="catalytic activity">
    <reaction evidence="7">
        <text>L-threonyl-[protein] + ATP = O-phospho-L-threonyl-[protein] + ADP + H(+)</text>
        <dbReference type="Rhea" id="RHEA:46608"/>
        <dbReference type="Rhea" id="RHEA-COMP:11060"/>
        <dbReference type="Rhea" id="RHEA-COMP:11605"/>
        <dbReference type="ChEBI" id="CHEBI:15378"/>
        <dbReference type="ChEBI" id="CHEBI:30013"/>
        <dbReference type="ChEBI" id="CHEBI:30616"/>
        <dbReference type="ChEBI" id="CHEBI:61977"/>
        <dbReference type="ChEBI" id="CHEBI:456216"/>
        <dbReference type="EC" id="2.7.11.1"/>
    </reaction>
</comment>
<dbReference type="InterPro" id="IPR017441">
    <property type="entry name" value="Protein_kinase_ATP_BS"/>
</dbReference>
<keyword evidence="10" id="KW-1133">Transmembrane helix</keyword>
<dbReference type="PROSITE" id="PS50011">
    <property type="entry name" value="PROTEIN_KINASE_DOM"/>
    <property type="match status" value="1"/>
</dbReference>
<dbReference type="FunFam" id="1.10.510.10:FF:000021">
    <property type="entry name" value="Serine/threonine protein kinase"/>
    <property type="match status" value="1"/>
</dbReference>
<dbReference type="Gene3D" id="2.60.40.2560">
    <property type="match status" value="1"/>
</dbReference>
<keyword evidence="10" id="KW-0812">Transmembrane</keyword>
<dbReference type="GO" id="GO:0004674">
    <property type="term" value="F:protein serine/threonine kinase activity"/>
    <property type="evidence" value="ECO:0007669"/>
    <property type="project" value="UniProtKB-KW"/>
</dbReference>
<protein>
    <recommendedName>
        <fullName evidence="1">non-specific serine/threonine protein kinase</fullName>
        <ecNumber evidence="1">2.7.11.1</ecNumber>
    </recommendedName>
</protein>
<gene>
    <name evidence="13" type="ORF">HMPREF9257_1260</name>
</gene>
<evidence type="ECO:0000259" key="12">
    <source>
        <dbReference type="PROSITE" id="PS51178"/>
    </source>
</evidence>
<dbReference type="eggNOG" id="COG0515">
    <property type="taxonomic scope" value="Bacteria"/>
</dbReference>
<dbReference type="SMART" id="SM00740">
    <property type="entry name" value="PASTA"/>
    <property type="match status" value="3"/>
</dbReference>
<dbReference type="InterPro" id="IPR011009">
    <property type="entry name" value="Kinase-like_dom_sf"/>
</dbReference>
<proteinExistence type="predicted"/>
<dbReference type="InterPro" id="IPR008271">
    <property type="entry name" value="Ser/Thr_kinase_AS"/>
</dbReference>
<keyword evidence="14" id="KW-1185">Reference proteome</keyword>
<evidence type="ECO:0000256" key="10">
    <source>
        <dbReference type="SAM" id="Phobius"/>
    </source>
</evidence>
<evidence type="ECO:0000256" key="8">
    <source>
        <dbReference type="ARBA" id="ARBA00048679"/>
    </source>
</evidence>
<keyword evidence="5 13" id="KW-0418">Kinase</keyword>
<keyword evidence="6 9" id="KW-0067">ATP-binding</keyword>
<dbReference type="PROSITE" id="PS00107">
    <property type="entry name" value="PROTEIN_KINASE_ATP"/>
    <property type="match status" value="1"/>
</dbReference>
<dbReference type="FunFam" id="3.30.200.20:FF:000035">
    <property type="entry name" value="Serine/threonine protein kinase Stk1"/>
    <property type="match status" value="1"/>
</dbReference>
<dbReference type="PANTHER" id="PTHR43289:SF34">
    <property type="entry name" value="SERINE_THREONINE-PROTEIN KINASE YBDM-RELATED"/>
    <property type="match status" value="1"/>
</dbReference>
<dbReference type="Pfam" id="PF00069">
    <property type="entry name" value="Pkinase"/>
    <property type="match status" value="1"/>
</dbReference>
<dbReference type="STRING" id="908337.HMPREF9257_1260"/>
<feature type="binding site" evidence="9">
    <location>
        <position position="41"/>
    </location>
    <ligand>
        <name>ATP</name>
        <dbReference type="ChEBI" id="CHEBI:30616"/>
    </ligand>
</feature>
<comment type="catalytic activity">
    <reaction evidence="8">
        <text>L-seryl-[protein] + ATP = O-phospho-L-seryl-[protein] + ADP + H(+)</text>
        <dbReference type="Rhea" id="RHEA:17989"/>
        <dbReference type="Rhea" id="RHEA-COMP:9863"/>
        <dbReference type="Rhea" id="RHEA-COMP:11604"/>
        <dbReference type="ChEBI" id="CHEBI:15378"/>
        <dbReference type="ChEBI" id="CHEBI:29999"/>
        <dbReference type="ChEBI" id="CHEBI:30616"/>
        <dbReference type="ChEBI" id="CHEBI:83421"/>
        <dbReference type="ChEBI" id="CHEBI:456216"/>
        <dbReference type="EC" id="2.7.11.1"/>
    </reaction>
</comment>
<evidence type="ECO:0000256" key="4">
    <source>
        <dbReference type="ARBA" id="ARBA00022741"/>
    </source>
</evidence>
<keyword evidence="2" id="KW-0723">Serine/threonine-protein kinase</keyword>